<keyword evidence="2" id="KW-1185">Reference proteome</keyword>
<protein>
    <submittedName>
        <fullName evidence="1">Uncharacterized protein</fullName>
    </submittedName>
</protein>
<dbReference type="Proteomes" id="UP001287356">
    <property type="component" value="Unassembled WGS sequence"/>
</dbReference>
<name>A0AAE0KE15_9PEZI</name>
<evidence type="ECO:0000313" key="2">
    <source>
        <dbReference type="Proteomes" id="UP001287356"/>
    </source>
</evidence>
<comment type="caution">
    <text evidence="1">The sequence shown here is derived from an EMBL/GenBank/DDBJ whole genome shotgun (WGS) entry which is preliminary data.</text>
</comment>
<reference evidence="1" key="2">
    <citation type="submission" date="2023-06" db="EMBL/GenBank/DDBJ databases">
        <authorList>
            <consortium name="Lawrence Berkeley National Laboratory"/>
            <person name="Haridas S."/>
            <person name="Hensen N."/>
            <person name="Bonometti L."/>
            <person name="Westerberg I."/>
            <person name="Brannstrom I.O."/>
            <person name="Guillou S."/>
            <person name="Cros-Aarteil S."/>
            <person name="Calhoun S."/>
            <person name="Kuo A."/>
            <person name="Mondo S."/>
            <person name="Pangilinan J."/>
            <person name="Riley R."/>
            <person name="Labutti K."/>
            <person name="Andreopoulos B."/>
            <person name="Lipzen A."/>
            <person name="Chen C."/>
            <person name="Yanf M."/>
            <person name="Daum C."/>
            <person name="Ng V."/>
            <person name="Clum A."/>
            <person name="Steindorff A."/>
            <person name="Ohm R."/>
            <person name="Martin F."/>
            <person name="Silar P."/>
            <person name="Natvig D."/>
            <person name="Lalanne C."/>
            <person name="Gautier V."/>
            <person name="Ament-Velasquez S.L."/>
            <person name="Kruys A."/>
            <person name="Hutchinson M.I."/>
            <person name="Powell A.J."/>
            <person name="Barry K."/>
            <person name="Miller A.N."/>
            <person name="Grigoriev I.V."/>
            <person name="Debuchy R."/>
            <person name="Gladieux P."/>
            <person name="Thoren M.H."/>
            <person name="Johannesson H."/>
        </authorList>
    </citation>
    <scope>NUCLEOTIDE SEQUENCE</scope>
    <source>
        <strain evidence="1">CBS 958.72</strain>
    </source>
</reference>
<gene>
    <name evidence="1" type="ORF">B0T24DRAFT_296350</name>
</gene>
<reference evidence="1" key="1">
    <citation type="journal article" date="2023" name="Mol. Phylogenet. Evol.">
        <title>Genome-scale phylogeny and comparative genomics of the fungal order Sordariales.</title>
        <authorList>
            <person name="Hensen N."/>
            <person name="Bonometti L."/>
            <person name="Westerberg I."/>
            <person name="Brannstrom I.O."/>
            <person name="Guillou S."/>
            <person name="Cros-Aarteil S."/>
            <person name="Calhoun S."/>
            <person name="Haridas S."/>
            <person name="Kuo A."/>
            <person name="Mondo S."/>
            <person name="Pangilinan J."/>
            <person name="Riley R."/>
            <person name="LaButti K."/>
            <person name="Andreopoulos B."/>
            <person name="Lipzen A."/>
            <person name="Chen C."/>
            <person name="Yan M."/>
            <person name="Daum C."/>
            <person name="Ng V."/>
            <person name="Clum A."/>
            <person name="Steindorff A."/>
            <person name="Ohm R.A."/>
            <person name="Martin F."/>
            <person name="Silar P."/>
            <person name="Natvig D.O."/>
            <person name="Lalanne C."/>
            <person name="Gautier V."/>
            <person name="Ament-Velasquez S.L."/>
            <person name="Kruys A."/>
            <person name="Hutchinson M.I."/>
            <person name="Powell A.J."/>
            <person name="Barry K."/>
            <person name="Miller A.N."/>
            <person name="Grigoriev I.V."/>
            <person name="Debuchy R."/>
            <person name="Gladieux P."/>
            <person name="Hiltunen Thoren M."/>
            <person name="Johannesson H."/>
        </authorList>
    </citation>
    <scope>NUCLEOTIDE SEQUENCE</scope>
    <source>
        <strain evidence="1">CBS 958.72</strain>
    </source>
</reference>
<organism evidence="1 2">
    <name type="scientific">Lasiosphaeria ovina</name>
    <dbReference type="NCBI Taxonomy" id="92902"/>
    <lineage>
        <taxon>Eukaryota</taxon>
        <taxon>Fungi</taxon>
        <taxon>Dikarya</taxon>
        <taxon>Ascomycota</taxon>
        <taxon>Pezizomycotina</taxon>
        <taxon>Sordariomycetes</taxon>
        <taxon>Sordariomycetidae</taxon>
        <taxon>Sordariales</taxon>
        <taxon>Lasiosphaeriaceae</taxon>
        <taxon>Lasiosphaeria</taxon>
    </lineage>
</organism>
<sequence>MILAWDGLRARLPFHLLFEVFAAIELHVLDFWCWSKCRRALHTWALPTGRLCHPNSGPLSGSPGCSRHPASGWFFLASTPGSVSAGATIQMCMGSFPGGMSLVWSVSSCTSHLTRQAGLLRVQCAPTFAAWKKLQLFREGTTTGNICTYMYITKVLYIQYSLQLRIQLEIREQTWRGCR</sequence>
<dbReference type="AlphaFoldDB" id="A0AAE0KE15"/>
<evidence type="ECO:0000313" key="1">
    <source>
        <dbReference type="EMBL" id="KAK3374470.1"/>
    </source>
</evidence>
<dbReference type="EMBL" id="JAULSN010000004">
    <property type="protein sequence ID" value="KAK3374470.1"/>
    <property type="molecule type" value="Genomic_DNA"/>
</dbReference>
<proteinExistence type="predicted"/>
<accession>A0AAE0KE15</accession>